<protein>
    <submittedName>
        <fullName evidence="3">DUF2807 domain-containing protein</fullName>
    </submittedName>
</protein>
<sequence>MKHSIAVFLILLATSFAVAQKKERIKGSKIVTTIVKEISNFNHLEVNDNIEVYLEKGATSFVSIEADDNLQDEIAITSVGATLQLHTIKTITRFKKLIVRITYANEINSITTKNDAIVNAIQEIHTDNLTLKSIDDSKLFVNIVAKNFALQTDNKSSLELNLKGETAKIVMSESSQLKALVNVTDFTFDQYQKTVARIEGAAKTGAIRLDNTTQLTAEKLQINKLIIITEQSAACSVNAEKEIEISASERSEIQLYGNPKIEIKRFDDEAKLLKKK</sequence>
<feature type="domain" description="Putative auto-transporter adhesin head GIN" evidence="2">
    <location>
        <begin position="40"/>
        <end position="161"/>
    </location>
</feature>
<keyword evidence="4" id="KW-1185">Reference proteome</keyword>
<keyword evidence="1" id="KW-0732">Signal</keyword>
<reference evidence="3 4" key="1">
    <citation type="submission" date="2020-08" db="EMBL/GenBank/DDBJ databases">
        <title>Description of novel Flavobacterium F-380 isolate.</title>
        <authorList>
            <person name="Saticioglu I.B."/>
            <person name="Duman M."/>
            <person name="Altun S."/>
        </authorList>
    </citation>
    <scope>NUCLEOTIDE SEQUENCE [LARGE SCALE GENOMIC DNA]</scope>
    <source>
        <strain evidence="3 4">F-380</strain>
    </source>
</reference>
<feature type="chain" id="PRO_5045989692" evidence="1">
    <location>
        <begin position="20"/>
        <end position="276"/>
    </location>
</feature>
<evidence type="ECO:0000256" key="1">
    <source>
        <dbReference type="SAM" id="SignalP"/>
    </source>
</evidence>
<dbReference type="Gene3D" id="2.160.20.120">
    <property type="match status" value="1"/>
</dbReference>
<feature type="signal peptide" evidence="1">
    <location>
        <begin position="1"/>
        <end position="19"/>
    </location>
</feature>
<dbReference type="RefSeq" id="WP_187009908.1">
    <property type="nucleotide sequence ID" value="NZ_JACRUI010000002.1"/>
</dbReference>
<dbReference type="Proteomes" id="UP000629963">
    <property type="component" value="Unassembled WGS sequence"/>
</dbReference>
<dbReference type="EMBL" id="JACRUJ010000002">
    <property type="protein sequence ID" value="MBC5841320.1"/>
    <property type="molecule type" value="Genomic_DNA"/>
</dbReference>
<evidence type="ECO:0000313" key="3">
    <source>
        <dbReference type="EMBL" id="MBC5841320.1"/>
    </source>
</evidence>
<gene>
    <name evidence="3" type="ORF">H8R23_07865</name>
</gene>
<evidence type="ECO:0000313" key="4">
    <source>
        <dbReference type="Proteomes" id="UP000629963"/>
    </source>
</evidence>
<proteinExistence type="predicted"/>
<comment type="caution">
    <text evidence="3">The sequence shown here is derived from an EMBL/GenBank/DDBJ whole genome shotgun (WGS) entry which is preliminary data.</text>
</comment>
<evidence type="ECO:0000259" key="2">
    <source>
        <dbReference type="Pfam" id="PF10988"/>
    </source>
</evidence>
<dbReference type="Pfam" id="PF10988">
    <property type="entry name" value="DUF2807"/>
    <property type="match status" value="1"/>
</dbReference>
<name>A0ABR7J706_9FLAO</name>
<organism evidence="3 4">
    <name type="scientific">Flavobacterium kayseriense</name>
    <dbReference type="NCBI Taxonomy" id="2764714"/>
    <lineage>
        <taxon>Bacteria</taxon>
        <taxon>Pseudomonadati</taxon>
        <taxon>Bacteroidota</taxon>
        <taxon>Flavobacteriia</taxon>
        <taxon>Flavobacteriales</taxon>
        <taxon>Flavobacteriaceae</taxon>
        <taxon>Flavobacterium</taxon>
    </lineage>
</organism>
<accession>A0ABR7J706</accession>
<dbReference type="InterPro" id="IPR021255">
    <property type="entry name" value="DUF2807"/>
</dbReference>